<keyword evidence="2" id="KW-1185">Reference proteome</keyword>
<evidence type="ECO:0000313" key="2">
    <source>
        <dbReference type="Proteomes" id="UP000030665"/>
    </source>
</evidence>
<evidence type="ECO:0000313" key="1">
    <source>
        <dbReference type="EMBL" id="CDW56188.1"/>
    </source>
</evidence>
<sequence length="107" mass="11654">MAPLTATLETSALLLPWSARYRSSSSSSSRARPMEIDVCPAVTNEDVSVDRRSTLIQQQPLGMSAHGSTNPAGNQFASSTFYCDVTALGVHENFERRQPELVKLGVR</sequence>
<reference evidence="1" key="1">
    <citation type="submission" date="2014-01" db="EMBL/GenBank/DDBJ databases">
        <authorList>
            <person name="Aslett M."/>
        </authorList>
    </citation>
    <scope>NUCLEOTIDE SEQUENCE</scope>
</reference>
<organism evidence="1 2">
    <name type="scientific">Trichuris trichiura</name>
    <name type="common">Whipworm</name>
    <name type="synonym">Trichocephalus trichiurus</name>
    <dbReference type="NCBI Taxonomy" id="36087"/>
    <lineage>
        <taxon>Eukaryota</taxon>
        <taxon>Metazoa</taxon>
        <taxon>Ecdysozoa</taxon>
        <taxon>Nematoda</taxon>
        <taxon>Enoplea</taxon>
        <taxon>Dorylaimia</taxon>
        <taxon>Trichinellida</taxon>
        <taxon>Trichuridae</taxon>
        <taxon>Trichuris</taxon>
    </lineage>
</organism>
<reference evidence="1" key="2">
    <citation type="submission" date="2014-03" db="EMBL/GenBank/DDBJ databases">
        <title>The whipworm genome and dual-species transcriptomics of an intimate host-pathogen interaction.</title>
        <authorList>
            <person name="Foth B.J."/>
            <person name="Tsai I.J."/>
            <person name="Reid A.J."/>
            <person name="Bancroft A.J."/>
            <person name="Nichol S."/>
            <person name="Tracey A."/>
            <person name="Holroyd N."/>
            <person name="Cotton J.A."/>
            <person name="Stanley E.J."/>
            <person name="Zarowiecki M."/>
            <person name="Liu J.Z."/>
            <person name="Huckvale T."/>
            <person name="Cooper P.J."/>
            <person name="Grencis R.K."/>
            <person name="Berriman M."/>
        </authorList>
    </citation>
    <scope>NUCLEOTIDE SEQUENCE [LARGE SCALE GENOMIC DNA]</scope>
</reference>
<dbReference type="EMBL" id="HG806016">
    <property type="protein sequence ID" value="CDW56188.1"/>
    <property type="molecule type" value="Genomic_DNA"/>
</dbReference>
<protein>
    <submittedName>
        <fullName evidence="1">Uncharacterized protein</fullName>
    </submittedName>
</protein>
<accession>A0A077Z978</accession>
<dbReference type="Proteomes" id="UP000030665">
    <property type="component" value="Unassembled WGS sequence"/>
</dbReference>
<dbReference type="AlphaFoldDB" id="A0A077Z978"/>
<proteinExistence type="predicted"/>
<name>A0A077Z978_TRITR</name>
<gene>
    <name evidence="1" type="ORF">TTRE_0000446301</name>
</gene>